<dbReference type="GO" id="GO:0004519">
    <property type="term" value="F:endonuclease activity"/>
    <property type="evidence" value="ECO:0007669"/>
    <property type="project" value="UniProtKB-KW"/>
</dbReference>
<evidence type="ECO:0000313" key="2">
    <source>
        <dbReference type="EMBL" id="AVK02855.1"/>
    </source>
</evidence>
<gene>
    <name evidence="2" type="ORF">CSB93_4066</name>
</gene>
<proteinExistence type="predicted"/>
<evidence type="ECO:0000259" key="1">
    <source>
        <dbReference type="Pfam" id="PF13930"/>
    </source>
</evidence>
<reference evidence="2 3" key="1">
    <citation type="submission" date="2018-02" db="EMBL/GenBank/DDBJ databases">
        <title>FDA/CDC Antimicrobial Resistant Isolate Bank Genome Sequencing.</title>
        <authorList>
            <person name="Benahmed F.H."/>
            <person name="Lutgring J.D."/>
            <person name="Yoo B."/>
            <person name="Machado M."/>
            <person name="Brown A."/>
            <person name="McAllister G."/>
            <person name="Perry A."/>
            <person name="Halpin A.L."/>
            <person name="Vavikolanu K."/>
            <person name="Ott S."/>
            <person name="Zhao X."/>
            <person name="Tallon L.J."/>
            <person name="Sadzewicz L."/>
            <person name="Aluvathingal J."/>
            <person name="Nadendla S."/>
            <person name="Voskania-kordi A."/>
            <person name="Simonyan V."/>
            <person name="Patel J."/>
            <person name="Shawar R.M."/>
        </authorList>
    </citation>
    <scope>NUCLEOTIDE SEQUENCE [LARGE SCALE GENOMIC DNA]</scope>
    <source>
        <strain evidence="2 3">AR_0356</strain>
    </source>
</reference>
<keyword evidence="2" id="KW-0378">Hydrolase</keyword>
<keyword evidence="2" id="KW-0255">Endonuclease</keyword>
<evidence type="ECO:0000313" key="3">
    <source>
        <dbReference type="Proteomes" id="UP000238390"/>
    </source>
</evidence>
<name>A0A2R3ILP4_9PSED</name>
<keyword evidence="2" id="KW-0540">Nuclease</keyword>
<dbReference type="Pfam" id="PF13930">
    <property type="entry name" value="Endonuclea_NS_2"/>
    <property type="match status" value="1"/>
</dbReference>
<sequence length="56" mass="6145">MENTWSSALKQGQMVSVKIEPVYSGSSVRPDRFTVRYSIDGGRPVIVDFKNSPGGI</sequence>
<dbReference type="InterPro" id="IPR044927">
    <property type="entry name" value="Endonuclea_NS_2"/>
</dbReference>
<organism evidence="2 3">
    <name type="scientific">Pseudomonas paraeruginosa</name>
    <dbReference type="NCBI Taxonomy" id="2994495"/>
    <lineage>
        <taxon>Bacteria</taxon>
        <taxon>Pseudomonadati</taxon>
        <taxon>Pseudomonadota</taxon>
        <taxon>Gammaproteobacteria</taxon>
        <taxon>Pseudomonadales</taxon>
        <taxon>Pseudomonadaceae</taxon>
        <taxon>Pseudomonas</taxon>
    </lineage>
</organism>
<keyword evidence="3" id="KW-1185">Reference proteome</keyword>
<dbReference type="Proteomes" id="UP000238390">
    <property type="component" value="Chromosome"/>
</dbReference>
<dbReference type="AlphaFoldDB" id="A0A2R3ILP4"/>
<dbReference type="EMBL" id="CP027169">
    <property type="protein sequence ID" value="AVK02855.1"/>
    <property type="molecule type" value="Genomic_DNA"/>
</dbReference>
<feature type="domain" description="Type VII secretion system protein EssD-like" evidence="1">
    <location>
        <begin position="1"/>
        <end position="41"/>
    </location>
</feature>
<protein>
    <submittedName>
        <fullName evidence="2">DNA/RNA non-specific endonuclease family protein</fullName>
    </submittedName>
</protein>
<accession>A0A2R3ILP4</accession>